<proteinExistence type="predicted"/>
<feature type="domain" description="Phorbol-ester/DAG-type" evidence="5">
    <location>
        <begin position="62"/>
        <end position="109"/>
    </location>
</feature>
<sequence length="718" mass="83160">MESQHFAYSGKLSFREADGEIECVGCLDVINGPAYISEEDNFAMHKVCAEMPPLIQKDAFHPHPLKFKLIDVIVCDACSRLLFSYISYRCMYCDFNIDFRCAKAIINDENKIEKRDDEDLQRTRTLHFCHPHQLTRCKVSPMTEFGEDMIENIWEPNKLKCVACKWKLQDTQTFMCLPCKFIIHESCMNDLPMQVQSSLFHPHHILHPRPFFNAGGEVRCYACRKKVNGFSFYCNKCDVDLHVSCAKYRTRATKHSCHPHNLLQLGKSIIKGISCCACGRKNYNDSLFSCRKCDFNVHPKCIPLPSSFEHKRHLHSLALVSPFAEDDSEDYYCDMCETERNPEIHVYYCVECNYIAHIDCVLSEVLEPLEEILLDAQRMEENFDKGSLRLEMMLRVSFHPHALIPSGGDDDDDDDKETIFVCDRCEELCIGSRYCCKLCSFNLDSRCATSKDETPKERSIKTIVNHFSHIHQITRCKIGILQSHPYLDLNCMACRQRLCGIIYACTHCLEFFVHESCLKHMLMEVQSLFHPHPLHTFPFIPNQREICEACGDYVEHLVFSCPQCDISMHYSCAKYQFRKIKHNFHADHHLLHLGKGFFGDESPLCTECGLACKDTLFNCRKCGFYIHLECIPLPSIVKHKRHLHPLVLTTIVTEDSSEEYYCDTCETQRNPEHDIYYCEECNYTSHIDCVLSEVEPPEEILQFLTPHSKESDCDINGK</sequence>
<keyword evidence="2" id="KW-0677">Repeat</keyword>
<organism evidence="6 7">
    <name type="scientific">Gossypium arboreum</name>
    <name type="common">Tree cotton</name>
    <name type="synonym">Gossypium nanking</name>
    <dbReference type="NCBI Taxonomy" id="29729"/>
    <lineage>
        <taxon>Eukaryota</taxon>
        <taxon>Viridiplantae</taxon>
        <taxon>Streptophyta</taxon>
        <taxon>Embryophyta</taxon>
        <taxon>Tracheophyta</taxon>
        <taxon>Spermatophyta</taxon>
        <taxon>Magnoliopsida</taxon>
        <taxon>eudicotyledons</taxon>
        <taxon>Gunneridae</taxon>
        <taxon>Pentapetalae</taxon>
        <taxon>rosids</taxon>
        <taxon>malvids</taxon>
        <taxon>Malvales</taxon>
        <taxon>Malvaceae</taxon>
        <taxon>Malvoideae</taxon>
        <taxon>Gossypium</taxon>
    </lineage>
</organism>
<dbReference type="Pfam" id="PF03107">
    <property type="entry name" value="C1_2"/>
    <property type="match status" value="6"/>
</dbReference>
<comment type="caution">
    <text evidence="6">The sequence shown here is derived from an EMBL/GenBank/DDBJ whole genome shotgun (WGS) entry which is preliminary data.</text>
</comment>
<keyword evidence="3" id="KW-0863">Zinc-finger</keyword>
<evidence type="ECO:0000313" key="6">
    <source>
        <dbReference type="EMBL" id="KAK5786271.1"/>
    </source>
</evidence>
<dbReference type="InterPro" id="IPR004146">
    <property type="entry name" value="DC1"/>
</dbReference>
<keyword evidence="4" id="KW-0862">Zinc</keyword>
<dbReference type="Gene3D" id="3.30.40.10">
    <property type="entry name" value="Zinc/RING finger domain, C3HC4 (zinc finger)"/>
    <property type="match status" value="1"/>
</dbReference>
<dbReference type="PANTHER" id="PTHR46288">
    <property type="entry name" value="PHORBOL-ESTER/DAG-TYPE DOMAIN-CONTAINING PROTEIN"/>
    <property type="match status" value="1"/>
</dbReference>
<dbReference type="Proteomes" id="UP001358586">
    <property type="component" value="Chromosome 11"/>
</dbReference>
<dbReference type="InterPro" id="IPR046349">
    <property type="entry name" value="C1-like_sf"/>
</dbReference>
<dbReference type="EMBL" id="JARKNE010000011">
    <property type="protein sequence ID" value="KAK5786271.1"/>
    <property type="molecule type" value="Genomic_DNA"/>
</dbReference>
<dbReference type="InterPro" id="IPR013083">
    <property type="entry name" value="Znf_RING/FYVE/PHD"/>
</dbReference>
<evidence type="ECO:0000313" key="7">
    <source>
        <dbReference type="Proteomes" id="UP001358586"/>
    </source>
</evidence>
<name>A0ABR0N6R1_GOSAR</name>
<evidence type="ECO:0000256" key="2">
    <source>
        <dbReference type="ARBA" id="ARBA00022737"/>
    </source>
</evidence>
<dbReference type="InterPro" id="IPR002219">
    <property type="entry name" value="PKC_DAG/PE"/>
</dbReference>
<evidence type="ECO:0000256" key="4">
    <source>
        <dbReference type="ARBA" id="ARBA00022833"/>
    </source>
</evidence>
<evidence type="ECO:0000256" key="1">
    <source>
        <dbReference type="ARBA" id="ARBA00022723"/>
    </source>
</evidence>
<reference evidence="6 7" key="1">
    <citation type="submission" date="2023-03" db="EMBL/GenBank/DDBJ databases">
        <title>WGS of Gossypium arboreum.</title>
        <authorList>
            <person name="Yu D."/>
        </authorList>
    </citation>
    <scope>NUCLEOTIDE SEQUENCE [LARGE SCALE GENOMIC DNA]</scope>
    <source>
        <tissue evidence="6">Leaf</tissue>
    </source>
</reference>
<accession>A0ABR0N6R1</accession>
<dbReference type="SMART" id="SM00109">
    <property type="entry name" value="C1"/>
    <property type="match status" value="5"/>
</dbReference>
<keyword evidence="1" id="KW-0479">Metal-binding</keyword>
<evidence type="ECO:0000259" key="5">
    <source>
        <dbReference type="PROSITE" id="PS50081"/>
    </source>
</evidence>
<gene>
    <name evidence="6" type="ORF">PVK06_040904</name>
</gene>
<protein>
    <recommendedName>
        <fullName evidence="5">Phorbol-ester/DAG-type domain-containing protein</fullName>
    </recommendedName>
</protein>
<evidence type="ECO:0000256" key="3">
    <source>
        <dbReference type="ARBA" id="ARBA00022771"/>
    </source>
</evidence>
<keyword evidence="7" id="KW-1185">Reference proteome</keyword>
<dbReference type="SUPFAM" id="SSF57889">
    <property type="entry name" value="Cysteine-rich domain"/>
    <property type="match status" value="7"/>
</dbReference>
<dbReference type="PROSITE" id="PS50081">
    <property type="entry name" value="ZF_DAG_PE_2"/>
    <property type="match status" value="1"/>
</dbReference>
<dbReference type="InterPro" id="IPR001965">
    <property type="entry name" value="Znf_PHD"/>
</dbReference>
<dbReference type="SMART" id="SM00249">
    <property type="entry name" value="PHD"/>
    <property type="match status" value="3"/>
</dbReference>
<dbReference type="PANTHER" id="PTHR46288:SF86">
    <property type="entry name" value="PHORBOL-ESTER_DAG-TYPE DOMAIN-CONTAINING PROTEIN"/>
    <property type="match status" value="1"/>
</dbReference>